<evidence type="ECO:0000313" key="2">
    <source>
        <dbReference type="EMBL" id="KIX90490.1"/>
    </source>
</evidence>
<dbReference type="EMBL" id="UHDT01000001">
    <property type="protein sequence ID" value="SUM57953.1"/>
    <property type="molecule type" value="Genomic_DNA"/>
</dbReference>
<protein>
    <submittedName>
        <fullName evidence="3">Predicted membrane protein</fullName>
    </submittedName>
</protein>
<dbReference type="EMBL" id="JXWY01000042">
    <property type="protein sequence ID" value="KIX90490.1"/>
    <property type="molecule type" value="Genomic_DNA"/>
</dbReference>
<dbReference type="Proteomes" id="UP000254100">
    <property type="component" value="Unassembled WGS sequence"/>
</dbReference>
<dbReference type="RefSeq" id="WP_044360653.1">
    <property type="nucleotide sequence ID" value="NZ_JXWY01000042.1"/>
</dbReference>
<feature type="transmembrane region" description="Helical" evidence="1">
    <location>
        <begin position="78"/>
        <end position="105"/>
    </location>
</feature>
<reference evidence="3 5" key="2">
    <citation type="submission" date="2018-06" db="EMBL/GenBank/DDBJ databases">
        <authorList>
            <consortium name="Pathogen Informatics"/>
            <person name="Doyle S."/>
        </authorList>
    </citation>
    <scope>NUCLEOTIDE SEQUENCE [LARGE SCALE GENOMIC DNA]</scope>
    <source>
        <strain evidence="3 5">NCTC13832</strain>
    </source>
</reference>
<evidence type="ECO:0000313" key="3">
    <source>
        <dbReference type="EMBL" id="SUM57953.1"/>
    </source>
</evidence>
<keyword evidence="1" id="KW-1133">Transmembrane helix</keyword>
<reference evidence="2 4" key="1">
    <citation type="submission" date="2015-01" db="EMBL/GenBank/DDBJ databases">
        <authorList>
            <person name="Guo J."/>
        </authorList>
    </citation>
    <scope>NUCLEOTIDE SEQUENCE [LARGE SCALE GENOMIC DNA]</scope>
    <source>
        <strain evidence="2 4">DSM 22147</strain>
    </source>
</reference>
<dbReference type="STRING" id="569857.TP70_07300"/>
<evidence type="ECO:0000313" key="4">
    <source>
        <dbReference type="Proteomes" id="UP000032366"/>
    </source>
</evidence>
<accession>A0A0D6XQ05</accession>
<dbReference type="AlphaFoldDB" id="A0A0D6XQ05"/>
<proteinExistence type="predicted"/>
<keyword evidence="4" id="KW-1185">Reference proteome</keyword>
<dbReference type="Proteomes" id="UP000032366">
    <property type="component" value="Unassembled WGS sequence"/>
</dbReference>
<organism evidence="3 5">
    <name type="scientific">Staphylococcus microti</name>
    <dbReference type="NCBI Taxonomy" id="569857"/>
    <lineage>
        <taxon>Bacteria</taxon>
        <taxon>Bacillati</taxon>
        <taxon>Bacillota</taxon>
        <taxon>Bacilli</taxon>
        <taxon>Bacillales</taxon>
        <taxon>Staphylococcaceae</taxon>
        <taxon>Staphylococcus</taxon>
    </lineage>
</organism>
<feature type="transmembrane region" description="Helical" evidence="1">
    <location>
        <begin position="112"/>
        <end position="130"/>
    </location>
</feature>
<keyword evidence="1" id="KW-0472">Membrane</keyword>
<evidence type="ECO:0000256" key="1">
    <source>
        <dbReference type="SAM" id="Phobius"/>
    </source>
</evidence>
<dbReference type="Pfam" id="PF22564">
    <property type="entry name" value="HAAS"/>
    <property type="match status" value="1"/>
</dbReference>
<feature type="transmembrane region" description="Helical" evidence="1">
    <location>
        <begin position="142"/>
        <end position="163"/>
    </location>
</feature>
<gene>
    <name evidence="3" type="ORF">NCTC13832_01683</name>
    <name evidence="2" type="ORF">TP70_07300</name>
</gene>
<keyword evidence="1" id="KW-0812">Transmembrane</keyword>
<sequence>MDKITFLNELEYQLDKLPKDKIDVVMNTYENHFYNENKKGFTDKEIVRALDSPKQIAKQKYAKYALKNAETKPNFSHIIHAVLATIGVSIINFCFILIPVLIILIITLAATFVSLGMILAPLIVFIWNIWAGMQNFSLSNYLFSFAYLGLGTMFLVAIIKFLTTLRHILLRYMKWNMNFIKKGIM</sequence>
<name>A0A0D6XQ05_9STAP</name>
<evidence type="ECO:0000313" key="5">
    <source>
        <dbReference type="Proteomes" id="UP000254100"/>
    </source>
</evidence>
<dbReference type="OrthoDB" id="2413613at2"/>